<proteinExistence type="predicted"/>
<evidence type="ECO:0000313" key="2">
    <source>
        <dbReference type="EMBL" id="EGQ22705.1"/>
    </source>
</evidence>
<dbReference type="EMBL" id="AFPY01000004">
    <property type="protein sequence ID" value="EGQ22705.1"/>
    <property type="molecule type" value="Genomic_DNA"/>
</dbReference>
<evidence type="ECO:0000256" key="1">
    <source>
        <dbReference type="SAM" id="Phobius"/>
    </source>
</evidence>
<dbReference type="Proteomes" id="UP000004123">
    <property type="component" value="Unassembled WGS sequence"/>
</dbReference>
<reference evidence="2 3" key="1">
    <citation type="submission" date="2011-04" db="EMBL/GenBank/DDBJ databases">
        <authorList>
            <person name="Muzny D."/>
            <person name="Qin X."/>
            <person name="Deng J."/>
            <person name="Jiang H."/>
            <person name="Liu Y."/>
            <person name="Qu J."/>
            <person name="Song X.-Z."/>
            <person name="Zhang L."/>
            <person name="Thornton R."/>
            <person name="Coyle M."/>
            <person name="Francisco L."/>
            <person name="Jackson L."/>
            <person name="Javaid M."/>
            <person name="Korchina V."/>
            <person name="Kovar C."/>
            <person name="Mata R."/>
            <person name="Mathew T."/>
            <person name="Ngo R."/>
            <person name="Nguyen L."/>
            <person name="Nguyen N."/>
            <person name="Okwuonu G."/>
            <person name="Ongeri F."/>
            <person name="Pham C."/>
            <person name="Simmons D."/>
            <person name="Wilczek-Boney K."/>
            <person name="Hale W."/>
            <person name="Jakkamsetti A."/>
            <person name="Pham P."/>
            <person name="Ruth R."/>
            <person name="San Lucas F."/>
            <person name="Warren J."/>
            <person name="Zhang J."/>
            <person name="Zhao Z."/>
            <person name="Zhou C."/>
            <person name="Zhu D."/>
            <person name="Lee S."/>
            <person name="Bess C."/>
            <person name="Blankenburg K."/>
            <person name="Forbes L."/>
            <person name="Fu Q."/>
            <person name="Gubbala S."/>
            <person name="Hirani K."/>
            <person name="Jayaseelan J.C."/>
            <person name="Lara F."/>
            <person name="Munidasa M."/>
            <person name="Palculict T."/>
            <person name="Patil S."/>
            <person name="Pu L.-L."/>
            <person name="Saada N."/>
            <person name="Tang L."/>
            <person name="Weissenberger G."/>
            <person name="Zhu Y."/>
            <person name="Hemphill L."/>
            <person name="Shang Y."/>
            <person name="Youmans B."/>
            <person name="Ayvaz T."/>
            <person name="Ross M."/>
            <person name="Santibanez J."/>
            <person name="Aqrawi P."/>
            <person name="Gross S."/>
            <person name="Joshi V."/>
            <person name="Fowler G."/>
            <person name="Nazareth L."/>
            <person name="Reid J."/>
            <person name="Worley K."/>
            <person name="Petrosino J."/>
            <person name="Highlander S."/>
            <person name="Gibbs R."/>
        </authorList>
    </citation>
    <scope>NUCLEOTIDE SEQUENCE [LARGE SCALE GENOMIC DNA]</scope>
    <source>
        <strain evidence="2 3">ATCC 700821</strain>
    </source>
</reference>
<accession>F9DER1</accession>
<keyword evidence="1" id="KW-1133">Transmembrane helix</keyword>
<evidence type="ECO:0000313" key="3">
    <source>
        <dbReference type="Proteomes" id="UP000004123"/>
    </source>
</evidence>
<name>F9DER1_9BACT</name>
<dbReference type="AlphaFoldDB" id="F9DER1"/>
<protein>
    <submittedName>
        <fullName evidence="2">Uncharacterized protein</fullName>
    </submittedName>
</protein>
<feature type="transmembrane region" description="Helical" evidence="1">
    <location>
        <begin position="12"/>
        <end position="31"/>
    </location>
</feature>
<keyword evidence="1" id="KW-0472">Membrane</keyword>
<gene>
    <name evidence="2" type="ORF">HMPREF9144_0151</name>
</gene>
<keyword evidence="1" id="KW-0812">Transmembrane</keyword>
<sequence>MVLENTGVLGSLYLFIGLLKNIEILVAFVNMRGKIKKRLNRLCAQNLFCCHFCHSKIVCNELKNN</sequence>
<dbReference type="STRING" id="997353.HMPREF9144_0151"/>
<dbReference type="HOGENOM" id="CLU_2846185_0_0_10"/>
<comment type="caution">
    <text evidence="2">The sequence shown here is derived from an EMBL/GenBank/DDBJ whole genome shotgun (WGS) entry which is preliminary data.</text>
</comment>
<organism evidence="2 3">
    <name type="scientific">Prevotella pallens ATCC 700821</name>
    <dbReference type="NCBI Taxonomy" id="997353"/>
    <lineage>
        <taxon>Bacteria</taxon>
        <taxon>Pseudomonadati</taxon>
        <taxon>Bacteroidota</taxon>
        <taxon>Bacteroidia</taxon>
        <taxon>Bacteroidales</taxon>
        <taxon>Prevotellaceae</taxon>
        <taxon>Prevotella</taxon>
    </lineage>
</organism>